<gene>
    <name evidence="1" type="ORF">GDO81_007224</name>
</gene>
<organism evidence="1 2">
    <name type="scientific">Engystomops pustulosus</name>
    <name type="common">Tungara frog</name>
    <name type="synonym">Physalaemus pustulosus</name>
    <dbReference type="NCBI Taxonomy" id="76066"/>
    <lineage>
        <taxon>Eukaryota</taxon>
        <taxon>Metazoa</taxon>
        <taxon>Chordata</taxon>
        <taxon>Craniata</taxon>
        <taxon>Vertebrata</taxon>
        <taxon>Euteleostomi</taxon>
        <taxon>Amphibia</taxon>
        <taxon>Batrachia</taxon>
        <taxon>Anura</taxon>
        <taxon>Neobatrachia</taxon>
        <taxon>Hyloidea</taxon>
        <taxon>Leptodactylidae</taxon>
        <taxon>Leiuperinae</taxon>
        <taxon>Engystomops</taxon>
    </lineage>
</organism>
<dbReference type="AlphaFoldDB" id="A0AAV7C5N8"/>
<protein>
    <submittedName>
        <fullName evidence="1">Uncharacterized protein</fullName>
    </submittedName>
</protein>
<reference evidence="1" key="1">
    <citation type="thesis" date="2020" institute="ProQuest LLC" country="789 East Eisenhower Parkway, Ann Arbor, MI, USA">
        <title>Comparative Genomics and Chromosome Evolution.</title>
        <authorList>
            <person name="Mudd A.B."/>
        </authorList>
    </citation>
    <scope>NUCLEOTIDE SEQUENCE</scope>
    <source>
        <strain evidence="1">237g6f4</strain>
        <tissue evidence="1">Blood</tissue>
    </source>
</reference>
<evidence type="ECO:0000313" key="1">
    <source>
        <dbReference type="EMBL" id="KAG8580285.1"/>
    </source>
</evidence>
<sequence length="101" mass="11765">MYVYISPQYMQNLPNICTVPPNTSTKLIKGCYTCIMGGCIRVLYNTAPQYIQNFPYTYTVPPLIHLIHLEHFPYIQHAHKNTTNPVKLCIYTYMCAHTHRV</sequence>
<dbReference type="EMBL" id="WNYA01000003">
    <property type="protein sequence ID" value="KAG8580285.1"/>
    <property type="molecule type" value="Genomic_DNA"/>
</dbReference>
<accession>A0AAV7C5N8</accession>
<comment type="caution">
    <text evidence="1">The sequence shown here is derived from an EMBL/GenBank/DDBJ whole genome shotgun (WGS) entry which is preliminary data.</text>
</comment>
<dbReference type="Proteomes" id="UP000824782">
    <property type="component" value="Unassembled WGS sequence"/>
</dbReference>
<keyword evidence="2" id="KW-1185">Reference proteome</keyword>
<name>A0AAV7C5N8_ENGPU</name>
<evidence type="ECO:0000313" key="2">
    <source>
        <dbReference type="Proteomes" id="UP000824782"/>
    </source>
</evidence>
<proteinExistence type="predicted"/>